<dbReference type="Pfam" id="PF13639">
    <property type="entry name" value="zf-RING_2"/>
    <property type="match status" value="1"/>
</dbReference>
<dbReference type="InterPro" id="IPR001841">
    <property type="entry name" value="Znf_RING"/>
</dbReference>
<organism evidence="7 8">
    <name type="scientific">Plasmodium falciparum Vietnam Oak-Knoll</name>
    <name type="common">FVO</name>
    <dbReference type="NCBI Taxonomy" id="1036723"/>
    <lineage>
        <taxon>Eukaryota</taxon>
        <taxon>Sar</taxon>
        <taxon>Alveolata</taxon>
        <taxon>Apicomplexa</taxon>
        <taxon>Aconoidasida</taxon>
        <taxon>Haemosporida</taxon>
        <taxon>Plasmodiidae</taxon>
        <taxon>Plasmodium</taxon>
        <taxon>Plasmodium (Laverania)</taxon>
    </lineage>
</organism>
<sequence length="429" mass="50861">MNIDIEEEISNGNYVEINNTEVVIFRYFSMVLYILLFFCILSFILMCVYYFRTPCESCDVFNRILVIAILIKSIGHLKITIIRIKLRHEIDNDERLKNIMISLIKLFNFLTFFLSLLSLYLLHFYKNICTTNTISLKIIRIYYYFTITLYFIPLLFYISLGLFLSIIICIMINFSVDETDRIPTPEYIIKKLKVMRYEDINYIHKKRNKNGKSGVKTFIKKPSFELILDKVKSVIIDNDNSPNHKTQKNKNEIIKCKEDKKKRKKKEQQQYIKGKELGDIINSNIVDENLQDMLKPLNSLPSEDNKIHNTFEKKIDNIRYDNVTNYHHQNNDNDDDIIISSDKDISNESQDDTNNYTDHDNQKIYNQNDDVCSICMMNYINKDDVMIMPCDKRHFFHVNCLTKWLYKSQVCPICRTNIVNCINSKNEIV</sequence>
<dbReference type="AlphaFoldDB" id="A0A024VB92"/>
<dbReference type="Gene3D" id="3.30.40.10">
    <property type="entry name" value="Zinc/RING finger domain, C3HC4 (zinc finger)"/>
    <property type="match status" value="1"/>
</dbReference>
<keyword evidence="5" id="KW-0812">Transmembrane</keyword>
<dbReference type="InterPro" id="IPR013083">
    <property type="entry name" value="Znf_RING/FYVE/PHD"/>
</dbReference>
<evidence type="ECO:0000256" key="5">
    <source>
        <dbReference type="SAM" id="Phobius"/>
    </source>
</evidence>
<evidence type="ECO:0000256" key="1">
    <source>
        <dbReference type="ARBA" id="ARBA00022723"/>
    </source>
</evidence>
<protein>
    <recommendedName>
        <fullName evidence="6">RING-type domain-containing protein</fullName>
    </recommendedName>
</protein>
<dbReference type="OrthoDB" id="21204at2759"/>
<evidence type="ECO:0000259" key="6">
    <source>
        <dbReference type="PROSITE" id="PS50089"/>
    </source>
</evidence>
<dbReference type="EMBL" id="KI925057">
    <property type="protein sequence ID" value="ETW19837.1"/>
    <property type="molecule type" value="Genomic_DNA"/>
</dbReference>
<feature type="domain" description="RING-type" evidence="6">
    <location>
        <begin position="372"/>
        <end position="415"/>
    </location>
</feature>
<dbReference type="PROSITE" id="PS50089">
    <property type="entry name" value="ZF_RING_2"/>
    <property type="match status" value="1"/>
</dbReference>
<dbReference type="PANTHER" id="PTHR45798">
    <property type="entry name" value="RING-H2 FINGER PROTEIN ATL61-RELATED-RELATED"/>
    <property type="match status" value="1"/>
</dbReference>
<keyword evidence="5" id="KW-0472">Membrane</keyword>
<feature type="transmembrane region" description="Helical" evidence="5">
    <location>
        <begin position="142"/>
        <end position="172"/>
    </location>
</feature>
<dbReference type="SMR" id="A0A024VB92"/>
<dbReference type="InterPro" id="IPR052788">
    <property type="entry name" value="RING-type_E3_ligase_ATL"/>
</dbReference>
<reference evidence="7 8" key="1">
    <citation type="submission" date="2013-02" db="EMBL/GenBank/DDBJ databases">
        <title>The Genome Annotation of Plasmodium falciparum Vietnam Oak-Knoll (FVO).</title>
        <authorList>
            <consortium name="The Broad Institute Genome Sequencing Platform"/>
            <consortium name="The Broad Institute Genome Sequencing Center for Infectious Disease"/>
            <person name="Neafsey D."/>
            <person name="Hoffman S."/>
            <person name="Volkman S."/>
            <person name="Rosenthal P."/>
            <person name="Walker B."/>
            <person name="Young S.K."/>
            <person name="Zeng Q."/>
            <person name="Gargeya S."/>
            <person name="Fitzgerald M."/>
            <person name="Haas B."/>
            <person name="Abouelleil A."/>
            <person name="Allen A.W."/>
            <person name="Alvarado L."/>
            <person name="Arachchi H.M."/>
            <person name="Berlin A.M."/>
            <person name="Chapman S.B."/>
            <person name="Gainer-Dewar J."/>
            <person name="Goldberg J."/>
            <person name="Griggs A."/>
            <person name="Gujja S."/>
            <person name="Hansen M."/>
            <person name="Howarth C."/>
            <person name="Imamovic A."/>
            <person name="Ireland A."/>
            <person name="Larimer J."/>
            <person name="McCowan C."/>
            <person name="Murphy C."/>
            <person name="Pearson M."/>
            <person name="Poon T.W."/>
            <person name="Priest M."/>
            <person name="Roberts A."/>
            <person name="Saif S."/>
            <person name="Shea T."/>
            <person name="Sisk P."/>
            <person name="Sykes S."/>
            <person name="Wortman J."/>
            <person name="Nusbaum C."/>
            <person name="Birren B."/>
        </authorList>
    </citation>
    <scope>NUCLEOTIDE SEQUENCE [LARGE SCALE GENOMIC DNA]</scope>
    <source>
        <strain evidence="8">Vietnam Oak-Knoll (FVO)</strain>
    </source>
</reference>
<keyword evidence="5" id="KW-1133">Transmembrane helix</keyword>
<dbReference type="PANTHER" id="PTHR45798:SF97">
    <property type="entry name" value="ALCOHOL-SENSITIVE RING FINGER PROTEIN 1"/>
    <property type="match status" value="1"/>
</dbReference>
<dbReference type="SMART" id="SM00744">
    <property type="entry name" value="RINGv"/>
    <property type="match status" value="1"/>
</dbReference>
<dbReference type="SUPFAM" id="SSF57850">
    <property type="entry name" value="RING/U-box"/>
    <property type="match status" value="1"/>
</dbReference>
<keyword evidence="3" id="KW-0862">Zinc</keyword>
<dbReference type="InterPro" id="IPR011016">
    <property type="entry name" value="Znf_RING-CH"/>
</dbReference>
<dbReference type="Proteomes" id="UP000030690">
    <property type="component" value="Unassembled WGS sequence"/>
</dbReference>
<dbReference type="SMART" id="SM00184">
    <property type="entry name" value="RING"/>
    <property type="match status" value="1"/>
</dbReference>
<evidence type="ECO:0000313" key="8">
    <source>
        <dbReference type="Proteomes" id="UP000030690"/>
    </source>
</evidence>
<feature type="transmembrane region" description="Helical" evidence="5">
    <location>
        <begin position="103"/>
        <end position="122"/>
    </location>
</feature>
<accession>A0A024VB92</accession>
<keyword evidence="2 4" id="KW-0863">Zinc-finger</keyword>
<evidence type="ECO:0000256" key="3">
    <source>
        <dbReference type="ARBA" id="ARBA00022833"/>
    </source>
</evidence>
<reference evidence="7 8" key="2">
    <citation type="submission" date="2013-02" db="EMBL/GenBank/DDBJ databases">
        <title>The Genome Sequence of Plasmodium falciparum Vietnam Oak-Knoll (FVO).</title>
        <authorList>
            <consortium name="The Broad Institute Genome Sequencing Platform"/>
            <consortium name="The Broad Institute Genome Sequencing Center for Infectious Disease"/>
            <person name="Neafsey D."/>
            <person name="Cheeseman I."/>
            <person name="Volkman S."/>
            <person name="Adams J."/>
            <person name="Walker B."/>
            <person name="Young S.K."/>
            <person name="Zeng Q."/>
            <person name="Gargeya S."/>
            <person name="Fitzgerald M."/>
            <person name="Haas B."/>
            <person name="Abouelleil A."/>
            <person name="Alvarado L."/>
            <person name="Arachchi H.M."/>
            <person name="Berlin A.M."/>
            <person name="Chapman S.B."/>
            <person name="Dewar J."/>
            <person name="Goldberg J."/>
            <person name="Griggs A."/>
            <person name="Gujja S."/>
            <person name="Hansen M."/>
            <person name="Howarth C."/>
            <person name="Imamovic A."/>
            <person name="Larimer J."/>
            <person name="McCowan C."/>
            <person name="Murphy C."/>
            <person name="Neiman D."/>
            <person name="Pearson M."/>
            <person name="Priest M."/>
            <person name="Roberts A."/>
            <person name="Saif S."/>
            <person name="Shea T."/>
            <person name="Sisk P."/>
            <person name="Sykes S."/>
            <person name="Wortman J."/>
            <person name="Nusbaum C."/>
            <person name="Birren B."/>
        </authorList>
    </citation>
    <scope>NUCLEOTIDE SEQUENCE [LARGE SCALE GENOMIC DNA]</scope>
    <source>
        <strain evidence="8">Vietnam Oak-Knoll (FVO)</strain>
    </source>
</reference>
<keyword evidence="1" id="KW-0479">Metal-binding</keyword>
<feature type="transmembrane region" description="Helical" evidence="5">
    <location>
        <begin position="30"/>
        <end position="51"/>
    </location>
</feature>
<dbReference type="GO" id="GO:0008270">
    <property type="term" value="F:zinc ion binding"/>
    <property type="evidence" value="ECO:0007669"/>
    <property type="project" value="UniProtKB-KW"/>
</dbReference>
<gene>
    <name evidence="7" type="ORF">PFFVO_01312</name>
</gene>
<proteinExistence type="predicted"/>
<evidence type="ECO:0000313" key="7">
    <source>
        <dbReference type="EMBL" id="ETW19837.1"/>
    </source>
</evidence>
<feature type="transmembrane region" description="Helical" evidence="5">
    <location>
        <begin position="63"/>
        <end position="82"/>
    </location>
</feature>
<name>A0A024VB92_PLAFA</name>
<evidence type="ECO:0000256" key="4">
    <source>
        <dbReference type="PROSITE-ProRule" id="PRU00175"/>
    </source>
</evidence>
<evidence type="ECO:0000256" key="2">
    <source>
        <dbReference type="ARBA" id="ARBA00022771"/>
    </source>
</evidence>